<dbReference type="Pfam" id="PF12728">
    <property type="entry name" value="HTH_17"/>
    <property type="match status" value="1"/>
</dbReference>
<dbReference type="NCBIfam" id="TIGR01764">
    <property type="entry name" value="excise"/>
    <property type="match status" value="1"/>
</dbReference>
<dbReference type="InterPro" id="IPR009061">
    <property type="entry name" value="DNA-bd_dom_put_sf"/>
</dbReference>
<dbReference type="InterPro" id="IPR010093">
    <property type="entry name" value="SinI_DNA-bd"/>
</dbReference>
<feature type="domain" description="Helix-turn-helix" evidence="1">
    <location>
        <begin position="15"/>
        <end position="60"/>
    </location>
</feature>
<dbReference type="SUPFAM" id="SSF46955">
    <property type="entry name" value="Putative DNA-binding domain"/>
    <property type="match status" value="1"/>
</dbReference>
<evidence type="ECO:0000313" key="2">
    <source>
        <dbReference type="EMBL" id="KKL98288.1"/>
    </source>
</evidence>
<comment type="caution">
    <text evidence="2">The sequence shown here is derived from an EMBL/GenBank/DDBJ whole genome shotgun (WGS) entry which is preliminary data.</text>
</comment>
<protein>
    <recommendedName>
        <fullName evidence="1">Helix-turn-helix domain-containing protein</fullName>
    </recommendedName>
</protein>
<dbReference type="GO" id="GO:0003677">
    <property type="term" value="F:DNA binding"/>
    <property type="evidence" value="ECO:0007669"/>
    <property type="project" value="InterPro"/>
</dbReference>
<accession>A0A0F9GHS2</accession>
<name>A0A0F9GHS2_9ZZZZ</name>
<proteinExistence type="predicted"/>
<dbReference type="EMBL" id="LAZR01017958">
    <property type="protein sequence ID" value="KKL98288.1"/>
    <property type="molecule type" value="Genomic_DNA"/>
</dbReference>
<sequence>MNDEMRELFQKANALTITEATALLKVRRVTLHRWMKSGRLQSYKLGHHRAIPRSEVERLLA</sequence>
<reference evidence="2" key="1">
    <citation type="journal article" date="2015" name="Nature">
        <title>Complex archaea that bridge the gap between prokaryotes and eukaryotes.</title>
        <authorList>
            <person name="Spang A."/>
            <person name="Saw J.H."/>
            <person name="Jorgensen S.L."/>
            <person name="Zaremba-Niedzwiedzka K."/>
            <person name="Martijn J."/>
            <person name="Lind A.E."/>
            <person name="van Eijk R."/>
            <person name="Schleper C."/>
            <person name="Guy L."/>
            <person name="Ettema T.J."/>
        </authorList>
    </citation>
    <scope>NUCLEOTIDE SEQUENCE</scope>
</reference>
<organism evidence="2">
    <name type="scientific">marine sediment metagenome</name>
    <dbReference type="NCBI Taxonomy" id="412755"/>
    <lineage>
        <taxon>unclassified sequences</taxon>
        <taxon>metagenomes</taxon>
        <taxon>ecological metagenomes</taxon>
    </lineage>
</organism>
<dbReference type="AlphaFoldDB" id="A0A0F9GHS2"/>
<evidence type="ECO:0000259" key="1">
    <source>
        <dbReference type="Pfam" id="PF12728"/>
    </source>
</evidence>
<dbReference type="InterPro" id="IPR041657">
    <property type="entry name" value="HTH_17"/>
</dbReference>
<gene>
    <name evidence="2" type="ORF">LCGC14_1825890</name>
</gene>